<reference evidence="1" key="1">
    <citation type="submission" date="2020-11" db="EMBL/GenBank/DDBJ databases">
        <authorList>
            <person name="Tran Van P."/>
        </authorList>
    </citation>
    <scope>NUCLEOTIDE SEQUENCE</scope>
</reference>
<sequence>MQSSSKVTPLCSEEVKRRYQDTALVIFKEQQRLVKNSGYLTYGSNRRTLFYTNYGNAPVLVHVSNKLAVNNKVCSLL</sequence>
<proteinExistence type="predicted"/>
<name>A0A7R9DW21_TIMPO</name>
<organism evidence="1">
    <name type="scientific">Timema poppense</name>
    <name type="common">Walking stick</name>
    <dbReference type="NCBI Taxonomy" id="170557"/>
    <lineage>
        <taxon>Eukaryota</taxon>
        <taxon>Metazoa</taxon>
        <taxon>Ecdysozoa</taxon>
        <taxon>Arthropoda</taxon>
        <taxon>Hexapoda</taxon>
        <taxon>Insecta</taxon>
        <taxon>Pterygota</taxon>
        <taxon>Neoptera</taxon>
        <taxon>Polyneoptera</taxon>
        <taxon>Phasmatodea</taxon>
        <taxon>Timematodea</taxon>
        <taxon>Timematoidea</taxon>
        <taxon>Timematidae</taxon>
        <taxon>Timema</taxon>
    </lineage>
</organism>
<gene>
    <name evidence="1" type="ORF">TPSB3V08_LOCUS15274</name>
</gene>
<dbReference type="AlphaFoldDB" id="A0A7R9DW21"/>
<dbReference type="EMBL" id="OD066512">
    <property type="protein sequence ID" value="CAD7421859.1"/>
    <property type="molecule type" value="Genomic_DNA"/>
</dbReference>
<accession>A0A7R9DW21</accession>
<protein>
    <submittedName>
        <fullName evidence="1">Uncharacterized protein</fullName>
    </submittedName>
</protein>
<evidence type="ECO:0000313" key="1">
    <source>
        <dbReference type="EMBL" id="CAD7421859.1"/>
    </source>
</evidence>